<evidence type="ECO:0000313" key="2">
    <source>
        <dbReference type="EMBL" id="GFG86772.1"/>
    </source>
</evidence>
<reference evidence="2 3" key="1">
    <citation type="journal article" date="2019" name="Emerg. Microbes Infect.">
        <title>Comprehensive subspecies identification of 175 nontuberculous mycobacteria species based on 7547 genomic profiles.</title>
        <authorList>
            <person name="Matsumoto Y."/>
            <person name="Kinjo T."/>
            <person name="Motooka D."/>
            <person name="Nabeya D."/>
            <person name="Jung N."/>
            <person name="Uechi K."/>
            <person name="Horii T."/>
            <person name="Iida T."/>
            <person name="Fujita J."/>
            <person name="Nakamura S."/>
        </authorList>
    </citation>
    <scope>NUCLEOTIDE SEQUENCE [LARGE SCALE GENOMIC DNA]</scope>
    <source>
        <strain evidence="2 3">JCM 30723</strain>
    </source>
</reference>
<evidence type="ECO:0000256" key="1">
    <source>
        <dbReference type="SAM" id="SignalP"/>
    </source>
</evidence>
<protein>
    <submittedName>
        <fullName evidence="2">Uncharacterized protein</fullName>
    </submittedName>
</protein>
<dbReference type="Proteomes" id="UP000465305">
    <property type="component" value="Unassembled WGS sequence"/>
</dbReference>
<dbReference type="EMBL" id="BLKY01000001">
    <property type="protein sequence ID" value="GFG86772.1"/>
    <property type="molecule type" value="Genomic_DNA"/>
</dbReference>
<proteinExistence type="predicted"/>
<keyword evidence="1" id="KW-0732">Signal</keyword>
<gene>
    <name evidence="2" type="ORF">MALGJ_34480</name>
</gene>
<comment type="caution">
    <text evidence="2">The sequence shown here is derived from an EMBL/GenBank/DDBJ whole genome shotgun (WGS) entry which is preliminary data.</text>
</comment>
<dbReference type="RefSeq" id="WP_083039742.1">
    <property type="nucleotide sequence ID" value="NZ_BLKY01000001.1"/>
</dbReference>
<dbReference type="AlphaFoldDB" id="A0A7I9YE18"/>
<accession>A0A7I9YE18</accession>
<feature type="signal peptide" evidence="1">
    <location>
        <begin position="1"/>
        <end position="27"/>
    </location>
</feature>
<name>A0A7I9YE18_MYCAL</name>
<evidence type="ECO:0000313" key="3">
    <source>
        <dbReference type="Proteomes" id="UP000465305"/>
    </source>
</evidence>
<sequence length="207" mass="21691">MGTTRTAVGLLGAAVGVAIGFAGHATADPIEDAWPYGIGYGGMEAPGFWDPRGGVDGVFTVTDGSGGPDWYTAHIDKLNIPLIYHYEHMEVLSVLDDSAGYPSVGTVFDTTELFPFSLPGFGMMNMFTSTVINDPEAGFGSQFSFTPLFTNTFLFTDDGMTDIVSIFPGLRFALFEIPFTDASGGADASDIGDVFAPLLAELAAAGA</sequence>
<feature type="chain" id="PRO_5029550910" evidence="1">
    <location>
        <begin position="28"/>
        <end position="207"/>
    </location>
</feature>
<organism evidence="2 3">
    <name type="scientific">Mycolicibacter algericus</name>
    <name type="common">Mycobacterium algericum</name>
    <dbReference type="NCBI Taxonomy" id="1288388"/>
    <lineage>
        <taxon>Bacteria</taxon>
        <taxon>Bacillati</taxon>
        <taxon>Actinomycetota</taxon>
        <taxon>Actinomycetes</taxon>
        <taxon>Mycobacteriales</taxon>
        <taxon>Mycobacteriaceae</taxon>
        <taxon>Mycolicibacter</taxon>
    </lineage>
</organism>